<evidence type="ECO:0000313" key="2">
    <source>
        <dbReference type="EMBL" id="MBS3849712.1"/>
    </source>
</evidence>
<accession>A0A942I6Q2</accession>
<comment type="caution">
    <text evidence="2">The sequence shown here is derived from an EMBL/GenBank/DDBJ whole genome shotgun (WGS) entry which is preliminary data.</text>
</comment>
<dbReference type="Proteomes" id="UP000678281">
    <property type="component" value="Unassembled WGS sequence"/>
</dbReference>
<reference evidence="2" key="1">
    <citation type="submission" date="2021-04" db="EMBL/GenBank/DDBJ databases">
        <title>Devosia litorisediminis sp. nov., isolated from a sand dune.</title>
        <authorList>
            <person name="Park S."/>
            <person name="Yoon J.-H."/>
        </authorList>
    </citation>
    <scope>NUCLEOTIDE SEQUENCE</scope>
    <source>
        <strain evidence="2">BSSL-BM10</strain>
    </source>
</reference>
<organism evidence="2 3">
    <name type="scientific">Devosia litorisediminis</name>
    <dbReference type="NCBI Taxonomy" id="2829817"/>
    <lineage>
        <taxon>Bacteria</taxon>
        <taxon>Pseudomonadati</taxon>
        <taxon>Pseudomonadota</taxon>
        <taxon>Alphaproteobacteria</taxon>
        <taxon>Hyphomicrobiales</taxon>
        <taxon>Devosiaceae</taxon>
        <taxon>Devosia</taxon>
    </lineage>
</organism>
<dbReference type="RefSeq" id="WP_212659352.1">
    <property type="nucleotide sequence ID" value="NZ_JAGXTP010000002.1"/>
</dbReference>
<gene>
    <name evidence="2" type="ORF">KD146_13490</name>
</gene>
<evidence type="ECO:0000313" key="3">
    <source>
        <dbReference type="Proteomes" id="UP000678281"/>
    </source>
</evidence>
<dbReference type="EMBL" id="JAGXTP010000002">
    <property type="protein sequence ID" value="MBS3849712.1"/>
    <property type="molecule type" value="Genomic_DNA"/>
</dbReference>
<feature type="region of interest" description="Disordered" evidence="1">
    <location>
        <begin position="47"/>
        <end position="67"/>
    </location>
</feature>
<name>A0A942I6Q2_9HYPH</name>
<evidence type="ECO:0000256" key="1">
    <source>
        <dbReference type="SAM" id="MobiDB-lite"/>
    </source>
</evidence>
<dbReference type="AlphaFoldDB" id="A0A942I6Q2"/>
<protein>
    <submittedName>
        <fullName evidence="2">Uncharacterized protein</fullName>
    </submittedName>
</protein>
<proteinExistence type="predicted"/>
<sequence length="67" mass="7431">MDDFVAEYMRGGLTAANELLLERFPNASDRVAKLEAMESGGKWHVKWHDASDGADDHDDGFLDDYAG</sequence>
<feature type="compositionally biased region" description="Acidic residues" evidence="1">
    <location>
        <begin position="52"/>
        <end position="67"/>
    </location>
</feature>
<keyword evidence="3" id="KW-1185">Reference proteome</keyword>